<geneLocation type="mitochondrion" evidence="1"/>
<evidence type="ECO:0000313" key="1">
    <source>
        <dbReference type="EMBL" id="KUM45826.1"/>
    </source>
</evidence>
<name>A0A101LV13_PICGL</name>
<gene>
    <name evidence="1" type="ORF">ABT39_MTgene2180</name>
</gene>
<dbReference type="EMBL" id="LKAM01000015">
    <property type="protein sequence ID" value="KUM45826.1"/>
    <property type="molecule type" value="Genomic_DNA"/>
</dbReference>
<proteinExistence type="predicted"/>
<sequence>MDHSLPMNDYQLWLNLEIFIPHPWETHQLPTWLGTFLKLCLGNLCLGNLCPMTSLLKLIPRTYSL</sequence>
<dbReference type="AlphaFoldDB" id="A0A101LV13"/>
<reference evidence="1" key="1">
    <citation type="journal article" date="2015" name="Genome Biol. Evol.">
        <title>Organellar Genomes of White Spruce (Picea glauca): Assembly and Annotation.</title>
        <authorList>
            <person name="Jackman S.D."/>
            <person name="Warren R.L."/>
            <person name="Gibb E.A."/>
            <person name="Vandervalk B.P."/>
            <person name="Mohamadi H."/>
            <person name="Chu J."/>
            <person name="Raymond A."/>
            <person name="Pleasance S."/>
            <person name="Coope R."/>
            <person name="Wildung M.R."/>
            <person name="Ritland C.E."/>
            <person name="Bousquet J."/>
            <person name="Jones S.J."/>
            <person name="Bohlmann J."/>
            <person name="Birol I."/>
        </authorList>
    </citation>
    <scope>NUCLEOTIDE SEQUENCE [LARGE SCALE GENOMIC DNA]</scope>
    <source>
        <tissue evidence="1">Flushing bud</tissue>
    </source>
</reference>
<keyword evidence="1" id="KW-0496">Mitochondrion</keyword>
<accession>A0A101LV13</accession>
<protein>
    <submittedName>
        <fullName evidence="1">Uncharacterized protein</fullName>
    </submittedName>
</protein>
<comment type="caution">
    <text evidence="1">The sequence shown here is derived from an EMBL/GenBank/DDBJ whole genome shotgun (WGS) entry which is preliminary data.</text>
</comment>
<organism evidence="1">
    <name type="scientific">Picea glauca</name>
    <name type="common">White spruce</name>
    <name type="synonym">Pinus glauca</name>
    <dbReference type="NCBI Taxonomy" id="3330"/>
    <lineage>
        <taxon>Eukaryota</taxon>
        <taxon>Viridiplantae</taxon>
        <taxon>Streptophyta</taxon>
        <taxon>Embryophyta</taxon>
        <taxon>Tracheophyta</taxon>
        <taxon>Spermatophyta</taxon>
        <taxon>Pinopsida</taxon>
        <taxon>Pinidae</taxon>
        <taxon>Conifers I</taxon>
        <taxon>Pinales</taxon>
        <taxon>Pinaceae</taxon>
        <taxon>Picea</taxon>
    </lineage>
</organism>